<protein>
    <submittedName>
        <fullName evidence="1">Uncharacterized protein</fullName>
    </submittedName>
</protein>
<evidence type="ECO:0000313" key="1">
    <source>
        <dbReference type="EMBL" id="KAF2463811.1"/>
    </source>
</evidence>
<name>A0ACB6QA77_9PLEO</name>
<dbReference type="Proteomes" id="UP000799755">
    <property type="component" value="Unassembled WGS sequence"/>
</dbReference>
<comment type="caution">
    <text evidence="1">The sequence shown here is derived from an EMBL/GenBank/DDBJ whole genome shotgun (WGS) entry which is preliminary data.</text>
</comment>
<dbReference type="EMBL" id="MU003546">
    <property type="protein sequence ID" value="KAF2463811.1"/>
    <property type="molecule type" value="Genomic_DNA"/>
</dbReference>
<proteinExistence type="predicted"/>
<gene>
    <name evidence="1" type="ORF">BDR25DRAFT_244802</name>
</gene>
<sequence length="92" mass="10609">DSVAMKALAFVTTLFLPPTFIATLFSMSMFDWQADVKAQSSNPNEGTKVVSRRFWIYWVISMPLTIVVLSTWRIWRHQERTIIDRNPSCQAG</sequence>
<organism evidence="1 2">
    <name type="scientific">Lindgomyces ingoldianus</name>
    <dbReference type="NCBI Taxonomy" id="673940"/>
    <lineage>
        <taxon>Eukaryota</taxon>
        <taxon>Fungi</taxon>
        <taxon>Dikarya</taxon>
        <taxon>Ascomycota</taxon>
        <taxon>Pezizomycotina</taxon>
        <taxon>Dothideomycetes</taxon>
        <taxon>Pleosporomycetidae</taxon>
        <taxon>Pleosporales</taxon>
        <taxon>Lindgomycetaceae</taxon>
        <taxon>Lindgomyces</taxon>
    </lineage>
</organism>
<keyword evidence="2" id="KW-1185">Reference proteome</keyword>
<reference evidence="1" key="1">
    <citation type="journal article" date="2020" name="Stud. Mycol.">
        <title>101 Dothideomycetes genomes: a test case for predicting lifestyles and emergence of pathogens.</title>
        <authorList>
            <person name="Haridas S."/>
            <person name="Albert R."/>
            <person name="Binder M."/>
            <person name="Bloem J."/>
            <person name="Labutti K."/>
            <person name="Salamov A."/>
            <person name="Andreopoulos B."/>
            <person name="Baker S."/>
            <person name="Barry K."/>
            <person name="Bills G."/>
            <person name="Bluhm B."/>
            <person name="Cannon C."/>
            <person name="Castanera R."/>
            <person name="Culley D."/>
            <person name="Daum C."/>
            <person name="Ezra D."/>
            <person name="Gonzalez J."/>
            <person name="Henrissat B."/>
            <person name="Kuo A."/>
            <person name="Liang C."/>
            <person name="Lipzen A."/>
            <person name="Lutzoni F."/>
            <person name="Magnuson J."/>
            <person name="Mondo S."/>
            <person name="Nolan M."/>
            <person name="Ohm R."/>
            <person name="Pangilinan J."/>
            <person name="Park H.-J."/>
            <person name="Ramirez L."/>
            <person name="Alfaro M."/>
            <person name="Sun H."/>
            <person name="Tritt A."/>
            <person name="Yoshinaga Y."/>
            <person name="Zwiers L.-H."/>
            <person name="Turgeon B."/>
            <person name="Goodwin S."/>
            <person name="Spatafora J."/>
            <person name="Crous P."/>
            <person name="Grigoriev I."/>
        </authorList>
    </citation>
    <scope>NUCLEOTIDE SEQUENCE</scope>
    <source>
        <strain evidence="1">ATCC 200398</strain>
    </source>
</reference>
<accession>A0ACB6QA77</accession>
<feature type="non-terminal residue" evidence="1">
    <location>
        <position position="1"/>
    </location>
</feature>
<evidence type="ECO:0000313" key="2">
    <source>
        <dbReference type="Proteomes" id="UP000799755"/>
    </source>
</evidence>